<sequence>MSSESKVEFLRKLVKVKDGLASDVVEKSESKGRSRRRLEMGDEIYCWRERKVCGAGREREREQRSKHLDKVKALKVATFVSFTMVNPKNASSFFFILCFPLSP</sequence>
<evidence type="ECO:0000313" key="1">
    <source>
        <dbReference type="EMBL" id="KAH0912770.1"/>
    </source>
</evidence>
<protein>
    <submittedName>
        <fullName evidence="1">Uncharacterized protein</fullName>
    </submittedName>
</protein>
<proteinExistence type="predicted"/>
<organism evidence="1 2">
    <name type="scientific">Brassica napus</name>
    <name type="common">Rape</name>
    <dbReference type="NCBI Taxonomy" id="3708"/>
    <lineage>
        <taxon>Eukaryota</taxon>
        <taxon>Viridiplantae</taxon>
        <taxon>Streptophyta</taxon>
        <taxon>Embryophyta</taxon>
        <taxon>Tracheophyta</taxon>
        <taxon>Spermatophyta</taxon>
        <taxon>Magnoliopsida</taxon>
        <taxon>eudicotyledons</taxon>
        <taxon>Gunneridae</taxon>
        <taxon>Pentapetalae</taxon>
        <taxon>rosids</taxon>
        <taxon>malvids</taxon>
        <taxon>Brassicales</taxon>
        <taxon>Brassicaceae</taxon>
        <taxon>Brassiceae</taxon>
        <taxon>Brassica</taxon>
    </lineage>
</organism>
<reference evidence="1 2" key="1">
    <citation type="submission" date="2021-05" db="EMBL/GenBank/DDBJ databases">
        <title>Genome Assembly of Synthetic Allotetraploid Brassica napus Reveals Homoeologous Exchanges between Subgenomes.</title>
        <authorList>
            <person name="Davis J.T."/>
        </authorList>
    </citation>
    <scope>NUCLEOTIDE SEQUENCE [LARGE SCALE GENOMIC DNA]</scope>
    <source>
        <strain evidence="2">cv. Da-Ae</strain>
        <tissue evidence="1">Seedling</tissue>
    </source>
</reference>
<dbReference type="EMBL" id="JAGKQM010000009">
    <property type="protein sequence ID" value="KAH0912770.1"/>
    <property type="molecule type" value="Genomic_DNA"/>
</dbReference>
<evidence type="ECO:0000313" key="2">
    <source>
        <dbReference type="Proteomes" id="UP000824890"/>
    </source>
</evidence>
<name>A0ABQ8C6R3_BRANA</name>
<keyword evidence="2" id="KW-1185">Reference proteome</keyword>
<accession>A0ABQ8C6R3</accession>
<dbReference type="Proteomes" id="UP000824890">
    <property type="component" value="Unassembled WGS sequence"/>
</dbReference>
<comment type="caution">
    <text evidence="1">The sequence shown here is derived from an EMBL/GenBank/DDBJ whole genome shotgun (WGS) entry which is preliminary data.</text>
</comment>
<gene>
    <name evidence="1" type="ORF">HID58_036091</name>
</gene>